<evidence type="ECO:0000313" key="3">
    <source>
        <dbReference type="Proteomes" id="UP001179952"/>
    </source>
</evidence>
<dbReference type="PANTHER" id="PTHR46033:SF80">
    <property type="entry name" value="PROTEIN MAIN-LIKE 2-LIKE"/>
    <property type="match status" value="1"/>
</dbReference>
<evidence type="ECO:0000313" key="2">
    <source>
        <dbReference type="EMBL" id="KAK1257139.1"/>
    </source>
</evidence>
<keyword evidence="3" id="KW-1185">Reference proteome</keyword>
<feature type="domain" description="Aminotransferase-like plant mobile" evidence="1">
    <location>
        <begin position="31"/>
        <end position="206"/>
    </location>
</feature>
<organism evidence="2 3">
    <name type="scientific">Acorus gramineus</name>
    <name type="common">Dwarf sweet flag</name>
    <dbReference type="NCBI Taxonomy" id="55184"/>
    <lineage>
        <taxon>Eukaryota</taxon>
        <taxon>Viridiplantae</taxon>
        <taxon>Streptophyta</taxon>
        <taxon>Embryophyta</taxon>
        <taxon>Tracheophyta</taxon>
        <taxon>Spermatophyta</taxon>
        <taxon>Magnoliopsida</taxon>
        <taxon>Liliopsida</taxon>
        <taxon>Acoraceae</taxon>
        <taxon>Acorus</taxon>
    </lineage>
</organism>
<dbReference type="Proteomes" id="UP001179952">
    <property type="component" value="Unassembled WGS sequence"/>
</dbReference>
<name>A0AAV9A0U6_ACOGR</name>
<dbReference type="InterPro" id="IPR019557">
    <property type="entry name" value="AminoTfrase-like_pln_mobile"/>
</dbReference>
<reference evidence="2" key="2">
    <citation type="submission" date="2023-06" db="EMBL/GenBank/DDBJ databases">
        <authorList>
            <person name="Ma L."/>
            <person name="Liu K.-W."/>
            <person name="Li Z."/>
            <person name="Hsiao Y.-Y."/>
            <person name="Qi Y."/>
            <person name="Fu T."/>
            <person name="Tang G."/>
            <person name="Zhang D."/>
            <person name="Sun W.-H."/>
            <person name="Liu D.-K."/>
            <person name="Li Y."/>
            <person name="Chen G.-Z."/>
            <person name="Liu X.-D."/>
            <person name="Liao X.-Y."/>
            <person name="Jiang Y.-T."/>
            <person name="Yu X."/>
            <person name="Hao Y."/>
            <person name="Huang J."/>
            <person name="Zhao X.-W."/>
            <person name="Ke S."/>
            <person name="Chen Y.-Y."/>
            <person name="Wu W.-L."/>
            <person name="Hsu J.-L."/>
            <person name="Lin Y.-F."/>
            <person name="Huang M.-D."/>
            <person name="Li C.-Y."/>
            <person name="Huang L."/>
            <person name="Wang Z.-W."/>
            <person name="Zhao X."/>
            <person name="Zhong W.-Y."/>
            <person name="Peng D.-H."/>
            <person name="Ahmad S."/>
            <person name="Lan S."/>
            <person name="Zhang J.-S."/>
            <person name="Tsai W.-C."/>
            <person name="Van De Peer Y."/>
            <person name="Liu Z.-J."/>
        </authorList>
    </citation>
    <scope>NUCLEOTIDE SEQUENCE</scope>
    <source>
        <strain evidence="2">SCP</strain>
        <tissue evidence="2">Leaves</tissue>
    </source>
</reference>
<dbReference type="PANTHER" id="PTHR46033">
    <property type="entry name" value="PROTEIN MAIN-LIKE 2"/>
    <property type="match status" value="1"/>
</dbReference>
<protein>
    <recommendedName>
        <fullName evidence="1">Aminotransferase-like plant mobile domain-containing protein</fullName>
    </recommendedName>
</protein>
<sequence>MGRAVSKPVIIKTEEVVKLVHRALHLNPTDISVELETFNGRSVRLSWLKDNLAKKTSSMPTHSIECAVRGYLLYLLGCTIFADKTGTYVSVEYLQYLEDLDKVKEYAWGAATLVHLYRQLGMASRAKCKSISGYLTLIQAWVYEHFPVLRPGDEIRVHRELPRMALWKDCRNNPGLQKNNVVLIREMFDSLEAEQRTHISQYLQPLAQGRHTANVWQRHMQNVLDYCQDNLNKVHDVDQSNIATS</sequence>
<dbReference type="GO" id="GO:0010073">
    <property type="term" value="P:meristem maintenance"/>
    <property type="evidence" value="ECO:0007669"/>
    <property type="project" value="InterPro"/>
</dbReference>
<dbReference type="Pfam" id="PF10536">
    <property type="entry name" value="PMD"/>
    <property type="match status" value="1"/>
</dbReference>
<reference evidence="2" key="1">
    <citation type="journal article" date="2023" name="Nat. Commun.">
        <title>Diploid and tetraploid genomes of Acorus and the evolution of monocots.</title>
        <authorList>
            <person name="Ma L."/>
            <person name="Liu K.W."/>
            <person name="Li Z."/>
            <person name="Hsiao Y.Y."/>
            <person name="Qi Y."/>
            <person name="Fu T."/>
            <person name="Tang G.D."/>
            <person name="Zhang D."/>
            <person name="Sun W.H."/>
            <person name="Liu D.K."/>
            <person name="Li Y."/>
            <person name="Chen G.Z."/>
            <person name="Liu X.D."/>
            <person name="Liao X.Y."/>
            <person name="Jiang Y.T."/>
            <person name="Yu X."/>
            <person name="Hao Y."/>
            <person name="Huang J."/>
            <person name="Zhao X.W."/>
            <person name="Ke S."/>
            <person name="Chen Y.Y."/>
            <person name="Wu W.L."/>
            <person name="Hsu J.L."/>
            <person name="Lin Y.F."/>
            <person name="Huang M.D."/>
            <person name="Li C.Y."/>
            <person name="Huang L."/>
            <person name="Wang Z.W."/>
            <person name="Zhao X."/>
            <person name="Zhong W.Y."/>
            <person name="Peng D.H."/>
            <person name="Ahmad S."/>
            <person name="Lan S."/>
            <person name="Zhang J.S."/>
            <person name="Tsai W.C."/>
            <person name="Van de Peer Y."/>
            <person name="Liu Z.J."/>
        </authorList>
    </citation>
    <scope>NUCLEOTIDE SEQUENCE</scope>
    <source>
        <strain evidence="2">SCP</strain>
    </source>
</reference>
<gene>
    <name evidence="2" type="ORF">QJS04_geneDACA022972</name>
</gene>
<proteinExistence type="predicted"/>
<comment type="caution">
    <text evidence="2">The sequence shown here is derived from an EMBL/GenBank/DDBJ whole genome shotgun (WGS) entry which is preliminary data.</text>
</comment>
<dbReference type="InterPro" id="IPR044824">
    <property type="entry name" value="MAIN-like"/>
</dbReference>
<dbReference type="EMBL" id="JAUJYN010000059">
    <property type="protein sequence ID" value="KAK1257139.1"/>
    <property type="molecule type" value="Genomic_DNA"/>
</dbReference>
<dbReference type="AlphaFoldDB" id="A0AAV9A0U6"/>
<accession>A0AAV9A0U6</accession>
<evidence type="ECO:0000259" key="1">
    <source>
        <dbReference type="Pfam" id="PF10536"/>
    </source>
</evidence>